<keyword evidence="7 8" id="KW-0472">Membrane</keyword>
<feature type="domain" description="Glycosyltransferase RgtA/B/C/D-like" evidence="9">
    <location>
        <begin position="50"/>
        <end position="201"/>
    </location>
</feature>
<sequence>MIWWILILAFLLRLVTLDQSLWLDEAINVLAAKNLSWFDFVARYPIGDFHPPGYFALLWPFTRIFGFSEIAVRMPSLLLGVGTVYLTYLLGKKLFDKKIAGLAALFLAVGPLHVFYSQEARMYSLAAFSVALSSYFLVKWVKGEPWARWAYLISAVLVFYSDYVAYLIFPAHLLYILFIERKIMKEFILSWVSAFIFFLPWAVTTFPQQFLEGQKASLALPGWKQVAGGANFRDLSLVWVKTLVGRVSFEDKRIYAGVVGALSLLWGVGGVRGILGSWGKLGKEYLLLFFWVGVPLTMAFLISFFIPMLSYFRMVFILPAFYLLAAFGFSRLPKHIFRPSVLLAVFFSLTFLGIYYTNPKFQREDWRGAVAFVESKLDDNSTVLFESNSKFSPYVFYSNDSSNVLAGLAKIPAGSNKDVQNLNVLLQGKHEVYLFEYLVDITDPGRFLEKELESNGFSKSQVYDFAGVGFINFYRRL</sequence>
<evidence type="ECO:0000313" key="11">
    <source>
        <dbReference type="Proteomes" id="UP000034135"/>
    </source>
</evidence>
<evidence type="ECO:0000256" key="1">
    <source>
        <dbReference type="ARBA" id="ARBA00004651"/>
    </source>
</evidence>
<dbReference type="PANTHER" id="PTHR33908">
    <property type="entry name" value="MANNOSYLTRANSFERASE YKCB-RELATED"/>
    <property type="match status" value="1"/>
</dbReference>
<evidence type="ECO:0000256" key="8">
    <source>
        <dbReference type="SAM" id="Phobius"/>
    </source>
</evidence>
<dbReference type="Pfam" id="PF13231">
    <property type="entry name" value="PMT_2"/>
    <property type="match status" value="1"/>
</dbReference>
<evidence type="ECO:0000256" key="6">
    <source>
        <dbReference type="ARBA" id="ARBA00022989"/>
    </source>
</evidence>
<keyword evidence="4" id="KW-0808">Transferase</keyword>
<dbReference type="InterPro" id="IPR038731">
    <property type="entry name" value="RgtA/B/C-like"/>
</dbReference>
<protein>
    <recommendedName>
        <fullName evidence="9">Glycosyltransferase RgtA/B/C/D-like domain-containing protein</fullName>
    </recommendedName>
</protein>
<keyword evidence="5 8" id="KW-0812">Transmembrane</keyword>
<dbReference type="InterPro" id="IPR050297">
    <property type="entry name" value="LipidA_mod_glycosyltrf_83"/>
</dbReference>
<feature type="transmembrane region" description="Helical" evidence="8">
    <location>
        <begin position="122"/>
        <end position="138"/>
    </location>
</feature>
<feature type="transmembrane region" description="Helical" evidence="8">
    <location>
        <begin position="336"/>
        <end position="357"/>
    </location>
</feature>
<evidence type="ECO:0000256" key="7">
    <source>
        <dbReference type="ARBA" id="ARBA00023136"/>
    </source>
</evidence>
<dbReference type="EMBL" id="LCEB01000004">
    <property type="protein sequence ID" value="KKS65387.1"/>
    <property type="molecule type" value="Genomic_DNA"/>
</dbReference>
<proteinExistence type="predicted"/>
<feature type="transmembrane region" description="Helical" evidence="8">
    <location>
        <begin position="287"/>
        <end position="306"/>
    </location>
</feature>
<evidence type="ECO:0000313" key="10">
    <source>
        <dbReference type="EMBL" id="KKS65387.1"/>
    </source>
</evidence>
<evidence type="ECO:0000259" key="9">
    <source>
        <dbReference type="Pfam" id="PF13231"/>
    </source>
</evidence>
<dbReference type="Proteomes" id="UP000034135">
    <property type="component" value="Unassembled WGS sequence"/>
</dbReference>
<dbReference type="GO" id="GO:0016763">
    <property type="term" value="F:pentosyltransferase activity"/>
    <property type="evidence" value="ECO:0007669"/>
    <property type="project" value="TreeGrafter"/>
</dbReference>
<keyword evidence="6 8" id="KW-1133">Transmembrane helix</keyword>
<feature type="transmembrane region" description="Helical" evidence="8">
    <location>
        <begin position="150"/>
        <end position="175"/>
    </location>
</feature>
<comment type="subcellular location">
    <subcellularLocation>
        <location evidence="1">Cell membrane</location>
        <topology evidence="1">Multi-pass membrane protein</topology>
    </subcellularLocation>
</comment>
<organism evidence="10 11">
    <name type="scientific">Candidatus Daviesbacteria bacterium GW2011_GWA1_42_6</name>
    <dbReference type="NCBI Taxonomy" id="1618420"/>
    <lineage>
        <taxon>Bacteria</taxon>
        <taxon>Candidatus Daviesiibacteriota</taxon>
    </lineage>
</organism>
<evidence type="ECO:0000256" key="2">
    <source>
        <dbReference type="ARBA" id="ARBA00022475"/>
    </source>
</evidence>
<evidence type="ECO:0000256" key="5">
    <source>
        <dbReference type="ARBA" id="ARBA00022692"/>
    </source>
</evidence>
<keyword evidence="3" id="KW-0328">Glycosyltransferase</keyword>
<keyword evidence="2" id="KW-1003">Cell membrane</keyword>
<dbReference type="GO" id="GO:0005886">
    <property type="term" value="C:plasma membrane"/>
    <property type="evidence" value="ECO:0007669"/>
    <property type="project" value="UniProtKB-SubCell"/>
</dbReference>
<evidence type="ECO:0000256" key="3">
    <source>
        <dbReference type="ARBA" id="ARBA00022676"/>
    </source>
</evidence>
<comment type="caution">
    <text evidence="10">The sequence shown here is derived from an EMBL/GenBank/DDBJ whole genome shotgun (WGS) entry which is preliminary data.</text>
</comment>
<dbReference type="GO" id="GO:0009103">
    <property type="term" value="P:lipopolysaccharide biosynthetic process"/>
    <property type="evidence" value="ECO:0007669"/>
    <property type="project" value="UniProtKB-ARBA"/>
</dbReference>
<feature type="transmembrane region" description="Helical" evidence="8">
    <location>
        <begin position="70"/>
        <end position="90"/>
    </location>
</feature>
<feature type="transmembrane region" description="Helical" evidence="8">
    <location>
        <begin position="311"/>
        <end position="330"/>
    </location>
</feature>
<name>A0A0G1AWH7_9BACT</name>
<dbReference type="AlphaFoldDB" id="A0A0G1AWH7"/>
<feature type="transmembrane region" description="Helical" evidence="8">
    <location>
        <begin position="99"/>
        <end position="116"/>
    </location>
</feature>
<reference evidence="10 11" key="1">
    <citation type="journal article" date="2015" name="Nature">
        <title>rRNA introns, odd ribosomes, and small enigmatic genomes across a large radiation of phyla.</title>
        <authorList>
            <person name="Brown C.T."/>
            <person name="Hug L.A."/>
            <person name="Thomas B.C."/>
            <person name="Sharon I."/>
            <person name="Castelle C.J."/>
            <person name="Singh A."/>
            <person name="Wilkins M.J."/>
            <person name="Williams K.H."/>
            <person name="Banfield J.F."/>
        </authorList>
    </citation>
    <scope>NUCLEOTIDE SEQUENCE [LARGE SCALE GENOMIC DNA]</scope>
</reference>
<accession>A0A0G1AWH7</accession>
<evidence type="ECO:0000256" key="4">
    <source>
        <dbReference type="ARBA" id="ARBA00022679"/>
    </source>
</evidence>
<feature type="transmembrane region" description="Helical" evidence="8">
    <location>
        <begin position="187"/>
        <end position="206"/>
    </location>
</feature>
<dbReference type="PANTHER" id="PTHR33908:SF3">
    <property type="entry name" value="UNDECAPRENYL PHOSPHATE-ALPHA-4-AMINO-4-DEOXY-L-ARABINOSE ARABINOSYL TRANSFERASE"/>
    <property type="match status" value="1"/>
</dbReference>
<feature type="transmembrane region" description="Helical" evidence="8">
    <location>
        <begin position="254"/>
        <end position="275"/>
    </location>
</feature>
<dbReference type="GO" id="GO:0010041">
    <property type="term" value="P:response to iron(III) ion"/>
    <property type="evidence" value="ECO:0007669"/>
    <property type="project" value="TreeGrafter"/>
</dbReference>
<gene>
    <name evidence="10" type="ORF">UV33_C0004G0015</name>
</gene>